<dbReference type="InterPro" id="IPR036320">
    <property type="entry name" value="Glycosyl_Trfase_fam3_N_dom_sf"/>
</dbReference>
<dbReference type="GO" id="GO:0005829">
    <property type="term" value="C:cytosol"/>
    <property type="evidence" value="ECO:0007669"/>
    <property type="project" value="TreeGrafter"/>
</dbReference>
<feature type="binding site" evidence="12">
    <location>
        <position position="225"/>
    </location>
    <ligand>
        <name>Mg(2+)</name>
        <dbReference type="ChEBI" id="CHEBI:18420"/>
        <label>2</label>
    </ligand>
</feature>
<dbReference type="InterPro" id="IPR035902">
    <property type="entry name" value="Nuc_phospho_transferase"/>
</dbReference>
<feature type="binding site" evidence="12">
    <location>
        <position position="166"/>
    </location>
    <ligand>
        <name>anthranilate</name>
        <dbReference type="ChEBI" id="CHEBI:16567"/>
        <label>2</label>
    </ligand>
</feature>
<dbReference type="EC" id="2.4.2.18" evidence="12"/>
<dbReference type="Gene3D" id="3.40.1030.10">
    <property type="entry name" value="Nucleoside phosphorylase/phosphoribosyltransferase catalytic domain"/>
    <property type="match status" value="1"/>
</dbReference>
<evidence type="ECO:0000256" key="7">
    <source>
        <dbReference type="ARBA" id="ARBA00022822"/>
    </source>
</evidence>
<comment type="cofactor">
    <cofactor evidence="12">
        <name>Mg(2+)</name>
        <dbReference type="ChEBI" id="CHEBI:18420"/>
    </cofactor>
    <text evidence="12">Binds 2 magnesium ions per monomer.</text>
</comment>
<comment type="caution">
    <text evidence="12">Lacks conserved residue(s) required for the propagation of feature annotation.</text>
</comment>
<keyword evidence="8 12" id="KW-0460">Magnesium</keyword>
<keyword evidence="7 12" id="KW-0822">Tryptophan biosynthesis</keyword>
<keyword evidence="5 12" id="KW-0808">Transferase</keyword>
<sequence length="345" mass="35858">MIKDLLNKVVAGENLTEAEAMQAMEQIMEGRATPAQIAGFLTALKLKGETIAEITGFARVMRSKATPVCSRHPLLVDTCGTGGDGANTFNISTAAALVLAGAGVKVAKHGNRSVSSRCGSADVLEALGVNLDLEPDEAAACLERVGMAFLYAPALHGAMKFAAGPRRELGFRTVFNILGPLTNPAGARAQVLGVYSPDLVRVLAEVLLRLEAERAYVVHGAGGLDEVSPAGPALVCEIKDGNITEYTLDPGQYGFAHAGVEDLAGGTPEDNAHIVRSILDGERGPRRDAVLMNAALGLMAAGVAHDFAAGVELAARSIDQGLARARLQALVRFTAGCRKARVAGL</sequence>
<evidence type="ECO:0000256" key="1">
    <source>
        <dbReference type="ARBA" id="ARBA00004907"/>
    </source>
</evidence>
<evidence type="ECO:0000256" key="3">
    <source>
        <dbReference type="ARBA" id="ARBA00022605"/>
    </source>
</evidence>
<dbReference type="STRING" id="39060.SAMN05660706_101215"/>
<dbReference type="InterPro" id="IPR005940">
    <property type="entry name" value="Anthranilate_Pribosyl_Tfrase"/>
</dbReference>
<organism evidence="15 16">
    <name type="scientific">Desulfoscipio geothermicus DSM 3669</name>
    <dbReference type="NCBI Taxonomy" id="1121426"/>
    <lineage>
        <taxon>Bacteria</taxon>
        <taxon>Bacillati</taxon>
        <taxon>Bacillota</taxon>
        <taxon>Clostridia</taxon>
        <taxon>Eubacteriales</taxon>
        <taxon>Desulfallaceae</taxon>
        <taxon>Desulfoscipio</taxon>
    </lineage>
</organism>
<feature type="binding site" evidence="12">
    <location>
        <position position="80"/>
    </location>
    <ligand>
        <name>5-phospho-alpha-D-ribose 1-diphosphate</name>
        <dbReference type="ChEBI" id="CHEBI:58017"/>
    </ligand>
</feature>
<dbReference type="Pfam" id="PF02885">
    <property type="entry name" value="Glycos_trans_3N"/>
    <property type="match status" value="1"/>
</dbReference>
<comment type="similarity">
    <text evidence="11">In the C-terminal section; belongs to the anthranilate phosphoribosyltransferase family.</text>
</comment>
<evidence type="ECO:0000256" key="12">
    <source>
        <dbReference type="HAMAP-Rule" id="MF_00211"/>
    </source>
</evidence>
<keyword evidence="16" id="KW-1185">Reference proteome</keyword>
<dbReference type="NCBIfam" id="TIGR01245">
    <property type="entry name" value="trpD"/>
    <property type="match status" value="1"/>
</dbReference>
<dbReference type="Proteomes" id="UP000199584">
    <property type="component" value="Unassembled WGS sequence"/>
</dbReference>
<comment type="subunit">
    <text evidence="2 12">Homodimer.</text>
</comment>
<comment type="similarity">
    <text evidence="12">Belongs to the anthranilate phosphoribosyltransferase family.</text>
</comment>
<evidence type="ECO:0000256" key="5">
    <source>
        <dbReference type="ARBA" id="ARBA00022679"/>
    </source>
</evidence>
<evidence type="ECO:0000256" key="2">
    <source>
        <dbReference type="ARBA" id="ARBA00011738"/>
    </source>
</evidence>
<dbReference type="HAMAP" id="MF_00211">
    <property type="entry name" value="TrpD"/>
    <property type="match status" value="1"/>
</dbReference>
<dbReference type="GO" id="GO:0004048">
    <property type="term" value="F:anthranilate phosphoribosyltransferase activity"/>
    <property type="evidence" value="ECO:0007669"/>
    <property type="project" value="UniProtKB-UniRule"/>
</dbReference>
<keyword evidence="3 12" id="KW-0028">Amino-acid biosynthesis</keyword>
<name>A0A1I6CQX3_9FIRM</name>
<dbReference type="AlphaFoldDB" id="A0A1I6CQX3"/>
<dbReference type="InterPro" id="IPR017459">
    <property type="entry name" value="Glycosyl_Trfase_fam3_N_dom"/>
</dbReference>
<comment type="pathway">
    <text evidence="1 12">Amino-acid biosynthesis; L-tryptophan biosynthesis; L-tryptophan from chorismate: step 2/5.</text>
</comment>
<dbReference type="GO" id="GO:0000162">
    <property type="term" value="P:L-tryptophan biosynthetic process"/>
    <property type="evidence" value="ECO:0007669"/>
    <property type="project" value="UniProtKB-UniRule"/>
</dbReference>
<evidence type="ECO:0000256" key="9">
    <source>
        <dbReference type="ARBA" id="ARBA00023141"/>
    </source>
</evidence>
<feature type="binding site" evidence="12">
    <location>
        <position position="120"/>
    </location>
    <ligand>
        <name>5-phospho-alpha-D-ribose 1-diphosphate</name>
        <dbReference type="ChEBI" id="CHEBI:58017"/>
    </ligand>
</feature>
<keyword evidence="6 12" id="KW-0479">Metal-binding</keyword>
<feature type="binding site" evidence="12">
    <location>
        <position position="88"/>
    </location>
    <ligand>
        <name>5-phospho-alpha-D-ribose 1-diphosphate</name>
        <dbReference type="ChEBI" id="CHEBI:58017"/>
    </ligand>
</feature>
<dbReference type="SUPFAM" id="SSF52418">
    <property type="entry name" value="Nucleoside phosphorylase/phosphoribosyltransferase catalytic domain"/>
    <property type="match status" value="1"/>
</dbReference>
<feature type="binding site" evidence="12">
    <location>
        <position position="226"/>
    </location>
    <ligand>
        <name>Mg(2+)</name>
        <dbReference type="ChEBI" id="CHEBI:18420"/>
        <label>1</label>
    </ligand>
</feature>
<dbReference type="GO" id="GO:0000287">
    <property type="term" value="F:magnesium ion binding"/>
    <property type="evidence" value="ECO:0007669"/>
    <property type="project" value="UniProtKB-UniRule"/>
</dbReference>
<accession>A0A1I6CQX3</accession>
<protein>
    <recommendedName>
        <fullName evidence="12">Anthranilate phosphoribosyltransferase</fullName>
        <ecNumber evidence="12">2.4.2.18</ecNumber>
    </recommendedName>
</protein>
<dbReference type="EMBL" id="FOYM01000001">
    <property type="protein sequence ID" value="SFQ95574.1"/>
    <property type="molecule type" value="Genomic_DNA"/>
</dbReference>
<evidence type="ECO:0000259" key="13">
    <source>
        <dbReference type="Pfam" id="PF00591"/>
    </source>
</evidence>
<feature type="binding site" evidence="12">
    <location>
        <begin position="108"/>
        <end position="116"/>
    </location>
    <ligand>
        <name>5-phospho-alpha-D-ribose 1-diphosphate</name>
        <dbReference type="ChEBI" id="CHEBI:58017"/>
    </ligand>
</feature>
<feature type="binding site" evidence="12">
    <location>
        <begin position="90"/>
        <end position="93"/>
    </location>
    <ligand>
        <name>5-phospho-alpha-D-ribose 1-diphosphate</name>
        <dbReference type="ChEBI" id="CHEBI:58017"/>
    </ligand>
</feature>
<dbReference type="PANTHER" id="PTHR43285:SF2">
    <property type="entry name" value="ANTHRANILATE PHOSPHORIBOSYLTRANSFERASE"/>
    <property type="match status" value="1"/>
</dbReference>
<evidence type="ECO:0000256" key="6">
    <source>
        <dbReference type="ARBA" id="ARBA00022723"/>
    </source>
</evidence>
<dbReference type="FunFam" id="3.40.1030.10:FF:000002">
    <property type="entry name" value="Anthranilate phosphoribosyltransferase"/>
    <property type="match status" value="1"/>
</dbReference>
<feature type="domain" description="Glycosyl transferase family 3" evidence="13">
    <location>
        <begin position="74"/>
        <end position="323"/>
    </location>
</feature>
<dbReference type="UniPathway" id="UPA00035">
    <property type="reaction ID" value="UER00041"/>
</dbReference>
<comment type="catalytic activity">
    <reaction evidence="10 12">
        <text>N-(5-phospho-beta-D-ribosyl)anthranilate + diphosphate = 5-phospho-alpha-D-ribose 1-diphosphate + anthranilate</text>
        <dbReference type="Rhea" id="RHEA:11768"/>
        <dbReference type="ChEBI" id="CHEBI:16567"/>
        <dbReference type="ChEBI" id="CHEBI:18277"/>
        <dbReference type="ChEBI" id="CHEBI:33019"/>
        <dbReference type="ChEBI" id="CHEBI:58017"/>
        <dbReference type="EC" id="2.4.2.18"/>
    </reaction>
</comment>
<evidence type="ECO:0000256" key="4">
    <source>
        <dbReference type="ARBA" id="ARBA00022676"/>
    </source>
</evidence>
<feature type="binding site" evidence="12">
    <location>
        <position position="80"/>
    </location>
    <ligand>
        <name>anthranilate</name>
        <dbReference type="ChEBI" id="CHEBI:16567"/>
        <label>1</label>
    </ligand>
</feature>
<evidence type="ECO:0000256" key="10">
    <source>
        <dbReference type="ARBA" id="ARBA00052328"/>
    </source>
</evidence>
<dbReference type="OrthoDB" id="9806430at2"/>
<dbReference type="PANTHER" id="PTHR43285">
    <property type="entry name" value="ANTHRANILATE PHOSPHORIBOSYLTRANSFERASE"/>
    <property type="match status" value="1"/>
</dbReference>
<comment type="function">
    <text evidence="12">Catalyzes the transfer of the phosphoribosyl group of 5-phosphorylribose-1-pyrophosphate (PRPP) to anthranilate to yield N-(5'-phosphoribosyl)-anthranilate (PRA).</text>
</comment>
<evidence type="ECO:0000313" key="15">
    <source>
        <dbReference type="EMBL" id="SFQ95574.1"/>
    </source>
</evidence>
<feature type="binding site" evidence="12">
    <location>
        <begin position="83"/>
        <end position="84"/>
    </location>
    <ligand>
        <name>5-phospho-alpha-D-ribose 1-diphosphate</name>
        <dbReference type="ChEBI" id="CHEBI:58017"/>
    </ligand>
</feature>
<evidence type="ECO:0000259" key="14">
    <source>
        <dbReference type="Pfam" id="PF02885"/>
    </source>
</evidence>
<keyword evidence="9 12" id="KW-0057">Aromatic amino acid biosynthesis</keyword>
<dbReference type="Pfam" id="PF00591">
    <property type="entry name" value="Glycos_transf_3"/>
    <property type="match status" value="1"/>
</dbReference>
<proteinExistence type="inferred from homology"/>
<dbReference type="Gene3D" id="1.20.970.10">
    <property type="entry name" value="Transferase, Pyrimidine Nucleoside Phosphorylase, Chain C"/>
    <property type="match status" value="1"/>
</dbReference>
<evidence type="ECO:0000313" key="16">
    <source>
        <dbReference type="Proteomes" id="UP000199584"/>
    </source>
</evidence>
<reference evidence="16" key="1">
    <citation type="submission" date="2016-10" db="EMBL/GenBank/DDBJ databases">
        <authorList>
            <person name="Varghese N."/>
            <person name="Submissions S."/>
        </authorList>
    </citation>
    <scope>NUCLEOTIDE SEQUENCE [LARGE SCALE GENOMIC DNA]</scope>
    <source>
        <strain evidence="16">DSM 3669</strain>
    </source>
</reference>
<evidence type="ECO:0000256" key="8">
    <source>
        <dbReference type="ARBA" id="ARBA00022842"/>
    </source>
</evidence>
<gene>
    <name evidence="12" type="primary">trpD</name>
    <name evidence="15" type="ORF">SAMN05660706_101215</name>
</gene>
<keyword evidence="4 12" id="KW-0328">Glycosyltransferase</keyword>
<feature type="binding site" evidence="12">
    <location>
        <position position="226"/>
    </location>
    <ligand>
        <name>Mg(2+)</name>
        <dbReference type="ChEBI" id="CHEBI:18420"/>
        <label>2</label>
    </ligand>
</feature>
<dbReference type="FunFam" id="1.20.970.10:FF:000006">
    <property type="entry name" value="Anthranilate phosphoribosyltransferase"/>
    <property type="match status" value="1"/>
</dbReference>
<evidence type="ECO:0000256" key="11">
    <source>
        <dbReference type="ARBA" id="ARBA00061188"/>
    </source>
</evidence>
<feature type="binding site" evidence="12">
    <location>
        <position position="111"/>
    </location>
    <ligand>
        <name>anthranilate</name>
        <dbReference type="ChEBI" id="CHEBI:16567"/>
        <label>1</label>
    </ligand>
</feature>
<feature type="binding site" evidence="12">
    <location>
        <position position="92"/>
    </location>
    <ligand>
        <name>Mg(2+)</name>
        <dbReference type="ChEBI" id="CHEBI:18420"/>
        <label>1</label>
    </ligand>
</feature>
<dbReference type="SUPFAM" id="SSF47648">
    <property type="entry name" value="Nucleoside phosphorylase/phosphoribosyltransferase N-terminal domain"/>
    <property type="match status" value="1"/>
</dbReference>
<dbReference type="InterPro" id="IPR000312">
    <property type="entry name" value="Glycosyl_Trfase_fam3"/>
</dbReference>
<dbReference type="RefSeq" id="WP_092481607.1">
    <property type="nucleotide sequence ID" value="NZ_FOYM01000001.1"/>
</dbReference>
<feature type="domain" description="Glycosyl transferase family 3 N-terminal" evidence="14">
    <location>
        <begin position="3"/>
        <end position="65"/>
    </location>
</feature>